<dbReference type="PANTHER" id="PTHR45964:SF7">
    <property type="entry name" value="SIALATE:O-SULFOTRANSFERASE 2"/>
    <property type="match status" value="1"/>
</dbReference>
<dbReference type="Gene3D" id="3.40.50.300">
    <property type="entry name" value="P-loop containing nucleotide triphosphate hydrolases"/>
    <property type="match status" value="1"/>
</dbReference>
<dbReference type="OMA" id="ERSNTCG"/>
<evidence type="ECO:0000259" key="3">
    <source>
        <dbReference type="PROSITE" id="PS51212"/>
    </source>
</evidence>
<dbReference type="SUPFAM" id="SSF52540">
    <property type="entry name" value="P-loop containing nucleoside triphosphate hydrolases"/>
    <property type="match status" value="1"/>
</dbReference>
<evidence type="ECO:0000256" key="2">
    <source>
        <dbReference type="ARBA" id="ARBA00022737"/>
    </source>
</evidence>
<dbReference type="PROSITE" id="PS51212">
    <property type="entry name" value="WSC"/>
    <property type="match status" value="1"/>
</dbReference>
<dbReference type="GeneTree" id="ENSGT00940000159434"/>
<feature type="domain" description="WSC" evidence="3">
    <location>
        <begin position="122"/>
        <end position="218"/>
    </location>
</feature>
<comment type="similarity">
    <text evidence="1">Belongs to the WSCD family.</text>
</comment>
<dbReference type="Ensembl" id="ENSUMAT00000009097.1">
    <property type="protein sequence ID" value="ENSUMAP00000007588.1"/>
    <property type="gene ID" value="ENSUMAG00000005853.1"/>
</dbReference>
<keyword evidence="2" id="KW-0677">Repeat</keyword>
<dbReference type="SMART" id="SM00321">
    <property type="entry name" value="WSC"/>
    <property type="match status" value="2"/>
</dbReference>
<accession>A0A452THH5</accession>
<gene>
    <name evidence="4" type="primary">WSCD2</name>
</gene>
<organism evidence="4">
    <name type="scientific">Ursus maritimus</name>
    <name type="common">Polar bear</name>
    <name type="synonym">Thalarctos maritimus</name>
    <dbReference type="NCBI Taxonomy" id="29073"/>
    <lineage>
        <taxon>Eukaryota</taxon>
        <taxon>Metazoa</taxon>
        <taxon>Chordata</taxon>
        <taxon>Craniata</taxon>
        <taxon>Vertebrata</taxon>
        <taxon>Euteleostomi</taxon>
        <taxon>Mammalia</taxon>
        <taxon>Eutheria</taxon>
        <taxon>Laurasiatheria</taxon>
        <taxon>Carnivora</taxon>
        <taxon>Caniformia</taxon>
        <taxon>Ursidae</taxon>
        <taxon>Ursus</taxon>
    </lineage>
</organism>
<protein>
    <submittedName>
        <fullName evidence="4">WSC domain containing 2</fullName>
    </submittedName>
</protein>
<dbReference type="AlphaFoldDB" id="A0A452THH5"/>
<dbReference type="InterPro" id="IPR002889">
    <property type="entry name" value="WSC_carb-bd"/>
</dbReference>
<dbReference type="Pfam" id="PF01822">
    <property type="entry name" value="WSC"/>
    <property type="match status" value="1"/>
</dbReference>
<name>A0A452THH5_URSMA</name>
<evidence type="ECO:0000313" key="4">
    <source>
        <dbReference type="Ensembl" id="ENSUMAP00000007588"/>
    </source>
</evidence>
<evidence type="ECO:0000256" key="1">
    <source>
        <dbReference type="ARBA" id="ARBA00010236"/>
    </source>
</evidence>
<sequence>MHYVLSPNCGRDWSFQRSDLCPLSLCDCPLCLPLCWLHSPKQADFGVRDCVSWSLWAYRLASVINPRETQFRSLSFDLQESKEVGHVPFPGAIKRSLAGGRGNIIGPAKKRWARSDFSPLPKAKYIGCYLDDTQSRALRGVSFFDYKKMTIFRCQDNCAERGYLYAGLEFGAECYCGHKIQATNVSEWSECEGQKGQNKGHSVFCKDGSAVFRGCFRRPDNLSLALPVTARLCSFPSPPPGVPAAAGPPCHCGFPTTRFPLHEREDEQLCAQKCSAEEFESCGTPRYFIVYQTQVQDNRCMDRRFLPAKSKQLIALASFPGAGNTWARHLIELATGFYTGSYYFDGSLYNKGFKGERDHWRSGRTICIKTHESGQKEIEAFDAAILLVRNPYKALMAEFNRKYGGHIGFAAHAHWKGKEWPEFVRNYAPWWATHTLDWLKFGKKVLVVHFEDLKQDLFVQLGRMVSLLGVAVREDRLVCVESQKDGNFKRSGLRKLEYDPYTADMQKVISAYIKMVDAALKGRNLTGVPNDYYPR</sequence>
<dbReference type="PANTHER" id="PTHR45964">
    <property type="entry name" value="WSCD FAMILY MEMBER CG9164"/>
    <property type="match status" value="1"/>
</dbReference>
<reference evidence="4" key="1">
    <citation type="submission" date="2019-03" db="UniProtKB">
        <authorList>
            <consortium name="Ensembl"/>
        </authorList>
    </citation>
    <scope>IDENTIFICATION</scope>
</reference>
<dbReference type="InterPro" id="IPR027417">
    <property type="entry name" value="P-loop_NTPase"/>
</dbReference>
<dbReference type="InterPro" id="IPR051589">
    <property type="entry name" value="Sialate-O-sulfotransferase"/>
</dbReference>
<proteinExistence type="inferred from homology"/>